<dbReference type="PANTHER" id="PTHR47331:SF5">
    <property type="entry name" value="RIBONUCLEASE H"/>
    <property type="match status" value="1"/>
</dbReference>
<dbReference type="InterPro" id="IPR005312">
    <property type="entry name" value="DUF1759"/>
</dbReference>
<feature type="region of interest" description="Disordered" evidence="2">
    <location>
        <begin position="1"/>
        <end position="118"/>
    </location>
</feature>
<dbReference type="PANTHER" id="PTHR47331">
    <property type="entry name" value="PHD-TYPE DOMAIN-CONTAINING PROTEIN"/>
    <property type="match status" value="1"/>
</dbReference>
<sequence>MKKAQDQTEKSEGSRTKTGLSRKAKEAESSGATTATASNGATTDTSTCTWDSGMSMATTSNRTDTSGTQASTAQQFVTSRSETVVEKVGQRTEEAASSRTVIGHTSDKGSQKGSWSSRSARLKAELEARIKFERAELERAQAAAALAKSQLELERLNRGEEIDSSEDDEERNTQVDPFVRSWVQQTIMSAPVSVTQPDITDKEACKGSRRKGAEIERNQGNAQKTHARVQNVARLRRALKGTAKDAVKSLLFTLCEPEEIMNALERRFGRVEMLILAEIENIKRMPRLAEDCRNIGSFASRITNVVATIQALNQPQYLYSPELVSRIVEKLGTMIKLKWFEYRAQHPLEPELQKMAKFLNLLSEQFGTSLSYENAPEKRKRPEFRKQTVHTAKGCERNRAKSERYERRSNTSERLERRNNKGHNRQVVIITQDKPVSWVTPKCVICNKEHSIVSCYKFKDMNIREKWDAVKRAKVCFQCLSPNHRRLECRGKKCGVEGCRMSHHRMLHRYPNENTFPQRDEGGKVKITALLDEGSTMTLIEEWMAQKLAPRGRKEELRIEAVGGKRINDDSSYCLNVKIKGIYSNDLEEISVQAIKSLNLSPQSVSRELLQRCSHLTPIKDELMYERSRPTILIGQDNWHLIVTRELISGGKNLPVASLTKLGWVLHGHISGSIKPIKIVNQISTKKEEDMDKLIKDYFSLESLGVSARKPANDPEERALNIFSKMVRRIPNNRYETALLWRTDNECMPSNRAQVESRLFNIEKKLNKNSELKKEYEKQIENLIVNGYAEKANHISISPHTWYLPHFTVTHPQKKKIRIVFDAASRTGGRCLNNCYTLLTGPDLLKSLFGVLLRFREGSVAVMADIKEMFLQVKIREEDRDSLRFLWRHNRDAPPEEYRMTSLIFGAASSPCIAIYVKNRNAQDNAHIYSEAASATESNFYMDDCLQAFPDVTTAERIVNDMYELHKHASFQLRGWASNRPEVLCKMENKYKSDSASLGDKEHTERTLSFIWNIKRDIISFSISLRNTPEEVMEGLRPPTKREITSAVMSVFDHLGLASPITIQGKSLIQQVWRTSISWDEEVSHELHVLFCKWISEVKKLGHLEVSRPVAEGVGKGELHTFTDASEKAYAAAVYYVTTDELGERRITLIAAKARVAPLKPISIPWLELQAALMGSRVAASVSEESKSSRF</sequence>
<dbReference type="AlphaFoldDB" id="A0A8S3YFT9"/>
<feature type="compositionally biased region" description="Low complexity" evidence="2">
    <location>
        <begin position="29"/>
        <end position="47"/>
    </location>
</feature>
<keyword evidence="4" id="KW-1185">Reference proteome</keyword>
<feature type="compositionally biased region" description="Basic and acidic residues" evidence="2">
    <location>
        <begin position="1"/>
        <end position="15"/>
    </location>
</feature>
<keyword evidence="1" id="KW-0175">Coiled coil</keyword>
<dbReference type="Pfam" id="PF03564">
    <property type="entry name" value="DUF1759"/>
    <property type="match status" value="1"/>
</dbReference>
<feature type="compositionally biased region" description="Basic and acidic residues" evidence="2">
    <location>
        <begin position="393"/>
        <end position="419"/>
    </location>
</feature>
<dbReference type="OrthoDB" id="7491853at2759"/>
<feature type="compositionally biased region" description="Polar residues" evidence="2">
    <location>
        <begin position="48"/>
        <end position="82"/>
    </location>
</feature>
<proteinExistence type="predicted"/>
<feature type="coiled-coil region" evidence="1">
    <location>
        <begin position="123"/>
        <end position="157"/>
    </location>
</feature>
<feature type="compositionally biased region" description="Basic and acidic residues" evidence="2">
    <location>
        <begin position="83"/>
        <end position="96"/>
    </location>
</feature>
<accession>A0A8S3YFT9</accession>
<dbReference type="Pfam" id="PF05380">
    <property type="entry name" value="Peptidase_A17"/>
    <property type="match status" value="1"/>
</dbReference>
<comment type="caution">
    <text evidence="3">The sequence shown here is derived from an EMBL/GenBank/DDBJ whole genome shotgun (WGS) entry which is preliminary data.</text>
</comment>
<reference evidence="3" key="1">
    <citation type="submission" date="2021-04" db="EMBL/GenBank/DDBJ databases">
        <authorList>
            <person name="Tunstrom K."/>
        </authorList>
    </citation>
    <scope>NUCLEOTIDE SEQUENCE</scope>
</reference>
<protein>
    <submittedName>
        <fullName evidence="3">(apollo) hypothetical protein</fullName>
    </submittedName>
</protein>
<dbReference type="Proteomes" id="UP000691718">
    <property type="component" value="Unassembled WGS sequence"/>
</dbReference>
<organism evidence="3 4">
    <name type="scientific">Parnassius apollo</name>
    <name type="common">Apollo butterfly</name>
    <name type="synonym">Papilio apollo</name>
    <dbReference type="NCBI Taxonomy" id="110799"/>
    <lineage>
        <taxon>Eukaryota</taxon>
        <taxon>Metazoa</taxon>
        <taxon>Ecdysozoa</taxon>
        <taxon>Arthropoda</taxon>
        <taxon>Hexapoda</taxon>
        <taxon>Insecta</taxon>
        <taxon>Pterygota</taxon>
        <taxon>Neoptera</taxon>
        <taxon>Endopterygota</taxon>
        <taxon>Lepidoptera</taxon>
        <taxon>Glossata</taxon>
        <taxon>Ditrysia</taxon>
        <taxon>Papilionoidea</taxon>
        <taxon>Papilionidae</taxon>
        <taxon>Parnassiinae</taxon>
        <taxon>Parnassini</taxon>
        <taxon>Parnassius</taxon>
        <taxon>Parnassius</taxon>
    </lineage>
</organism>
<evidence type="ECO:0000256" key="2">
    <source>
        <dbReference type="SAM" id="MobiDB-lite"/>
    </source>
</evidence>
<feature type="coiled-coil region" evidence="1">
    <location>
        <begin position="759"/>
        <end position="786"/>
    </location>
</feature>
<dbReference type="CDD" id="cd01644">
    <property type="entry name" value="RT_pepA17"/>
    <property type="match status" value="1"/>
</dbReference>
<dbReference type="EMBL" id="CAJQZP010001707">
    <property type="protein sequence ID" value="CAG5059906.1"/>
    <property type="molecule type" value="Genomic_DNA"/>
</dbReference>
<evidence type="ECO:0000313" key="4">
    <source>
        <dbReference type="Proteomes" id="UP000691718"/>
    </source>
</evidence>
<gene>
    <name evidence="3" type="ORF">PAPOLLO_LOCUS28247</name>
</gene>
<evidence type="ECO:0000313" key="3">
    <source>
        <dbReference type="EMBL" id="CAG5059906.1"/>
    </source>
</evidence>
<dbReference type="InterPro" id="IPR008042">
    <property type="entry name" value="Retrotrans_Pao"/>
</dbReference>
<name>A0A8S3YFT9_PARAO</name>
<feature type="region of interest" description="Disordered" evidence="2">
    <location>
        <begin position="373"/>
        <end position="421"/>
    </location>
</feature>
<evidence type="ECO:0000256" key="1">
    <source>
        <dbReference type="SAM" id="Coils"/>
    </source>
</evidence>